<protein>
    <submittedName>
        <fullName evidence="2">WD40-like Beta Propeller Repeat</fullName>
    </submittedName>
</protein>
<dbReference type="Pfam" id="PF12566">
    <property type="entry name" value="DUF3748"/>
    <property type="match status" value="1"/>
</dbReference>
<keyword evidence="3" id="KW-1185">Reference proteome</keyword>
<dbReference type="InterPro" id="IPR011042">
    <property type="entry name" value="6-blade_b-propeller_TolB-like"/>
</dbReference>
<evidence type="ECO:0000313" key="3">
    <source>
        <dbReference type="Proteomes" id="UP000198916"/>
    </source>
</evidence>
<gene>
    <name evidence="2" type="ORF">SAMN05421740_104336</name>
</gene>
<evidence type="ECO:0000256" key="1">
    <source>
        <dbReference type="ARBA" id="ARBA00009820"/>
    </source>
</evidence>
<dbReference type="STRING" id="332977.SAMN05421740_104336"/>
<dbReference type="PANTHER" id="PTHR36842">
    <property type="entry name" value="PROTEIN TOLB HOMOLOG"/>
    <property type="match status" value="1"/>
</dbReference>
<evidence type="ECO:0000313" key="2">
    <source>
        <dbReference type="EMBL" id="SEL34083.1"/>
    </source>
</evidence>
<dbReference type="AlphaFoldDB" id="A0A1H7PE94"/>
<dbReference type="EMBL" id="FNZR01000004">
    <property type="protein sequence ID" value="SEL34083.1"/>
    <property type="molecule type" value="Genomic_DNA"/>
</dbReference>
<name>A0A1H7PE94_9SPHI</name>
<organism evidence="2 3">
    <name type="scientific">Parapedobacter koreensis</name>
    <dbReference type="NCBI Taxonomy" id="332977"/>
    <lineage>
        <taxon>Bacteria</taxon>
        <taxon>Pseudomonadati</taxon>
        <taxon>Bacteroidota</taxon>
        <taxon>Sphingobacteriia</taxon>
        <taxon>Sphingobacteriales</taxon>
        <taxon>Sphingobacteriaceae</taxon>
        <taxon>Parapedobacter</taxon>
    </lineage>
</organism>
<comment type="similarity">
    <text evidence="1">Belongs to the TolB family.</text>
</comment>
<dbReference type="Pfam" id="PF07676">
    <property type="entry name" value="PD40"/>
    <property type="match status" value="1"/>
</dbReference>
<dbReference type="InterPro" id="IPR011659">
    <property type="entry name" value="WD40"/>
</dbReference>
<dbReference type="SUPFAM" id="SSF69322">
    <property type="entry name" value="Tricorn protease domain 2"/>
    <property type="match status" value="1"/>
</dbReference>
<dbReference type="InterPro" id="IPR022223">
    <property type="entry name" value="DUF3748"/>
</dbReference>
<accession>A0A1H7PE94</accession>
<dbReference type="PANTHER" id="PTHR36842:SF1">
    <property type="entry name" value="PROTEIN TOLB"/>
    <property type="match status" value="1"/>
</dbReference>
<dbReference type="Proteomes" id="UP000198916">
    <property type="component" value="Unassembled WGS sequence"/>
</dbReference>
<reference evidence="3" key="1">
    <citation type="submission" date="2016-10" db="EMBL/GenBank/DDBJ databases">
        <authorList>
            <person name="Varghese N."/>
            <person name="Submissions S."/>
        </authorList>
    </citation>
    <scope>NUCLEOTIDE SEQUENCE [LARGE SCALE GENOMIC DNA]</scope>
    <source>
        <strain evidence="3">Jip14</strain>
    </source>
</reference>
<proteinExistence type="inferred from homology"/>
<sequence>MLARGKAGKLLLPLQQAILTKIVEKKIVWQKFYEYYRHVGAFCFKLSQNTTLLYEYITISAIPGKVFLHMDMPMKINELQLTNARQGHTIHNTEVFSKDGRWIVYDTRNDDTQIGSTGTIAMVNVHTGETRTLYQTVGQSAYGPGVGAATFSPVADRVLFIHGIRNADASRPYGMTRRTGVAIDIDHPGHPIFMDARDITPPFTKGALRGGTHAHSWSSDGQWISFTYNDYVMEQLARTDSTVADLRMVGVMVPGQVVVTDGGSMENNSGEYFSVAVTTVTESPTLGSNEVDKAFDECWIGIDGYFRPDGSKQRRAIAFQGNVRDTEGRTVTEIFVADLPDDLTKEQDGQPLAGTATTRPHVPVGVVQRRITHSMAGVEGPRHWLRTIPDGSMILYLAKDNRGIVQLFGVSPNGEEPRQVTANPFPVQGPFNSSPDGQWVAYPADNSILITEIATGNTHRITQRFEEVNKPVGAPNWSPDGKTIAYNRYVSEEDERFLQVFLLTTNAKIVW</sequence>
<dbReference type="Gene3D" id="2.120.10.30">
    <property type="entry name" value="TolB, C-terminal domain"/>
    <property type="match status" value="2"/>
</dbReference>